<dbReference type="Proteomes" id="UP001178461">
    <property type="component" value="Chromosome 5"/>
</dbReference>
<dbReference type="EMBL" id="OX395130">
    <property type="protein sequence ID" value="CAI5775299.1"/>
    <property type="molecule type" value="Genomic_DNA"/>
</dbReference>
<evidence type="ECO:0000313" key="1">
    <source>
        <dbReference type="EMBL" id="CAI5775299.1"/>
    </source>
</evidence>
<evidence type="ECO:0000313" key="2">
    <source>
        <dbReference type="Proteomes" id="UP001178461"/>
    </source>
</evidence>
<organism evidence="1 2">
    <name type="scientific">Podarcis lilfordi</name>
    <name type="common">Lilford's wall lizard</name>
    <dbReference type="NCBI Taxonomy" id="74358"/>
    <lineage>
        <taxon>Eukaryota</taxon>
        <taxon>Metazoa</taxon>
        <taxon>Chordata</taxon>
        <taxon>Craniata</taxon>
        <taxon>Vertebrata</taxon>
        <taxon>Euteleostomi</taxon>
        <taxon>Lepidosauria</taxon>
        <taxon>Squamata</taxon>
        <taxon>Bifurcata</taxon>
        <taxon>Unidentata</taxon>
        <taxon>Episquamata</taxon>
        <taxon>Laterata</taxon>
        <taxon>Lacertibaenia</taxon>
        <taxon>Lacertidae</taxon>
        <taxon>Podarcis</taxon>
    </lineage>
</organism>
<dbReference type="AlphaFoldDB" id="A0AA35P518"/>
<reference evidence="1" key="1">
    <citation type="submission" date="2022-12" db="EMBL/GenBank/DDBJ databases">
        <authorList>
            <person name="Alioto T."/>
            <person name="Alioto T."/>
            <person name="Gomez Garrido J."/>
        </authorList>
    </citation>
    <scope>NUCLEOTIDE SEQUENCE</scope>
</reference>
<protein>
    <submittedName>
        <fullName evidence="1">Uncharacterized protein</fullName>
    </submittedName>
</protein>
<gene>
    <name evidence="1" type="ORF">PODLI_1B018816</name>
</gene>
<name>A0AA35P518_9SAUR</name>
<proteinExistence type="predicted"/>
<sequence>MSAQLTPHRADLIRIVSRDQPNASSVQSSYPTSLGATILMWGIPQSTQVVPCIQSQCYFVLNNHLLNTFTQAWAHSLHARLHSANPNILARGPKTFCGPSQKQMLPYDLRIVPDIKSYESTRACKMIKISC</sequence>
<accession>A0AA35P518</accession>
<keyword evidence="2" id="KW-1185">Reference proteome</keyword>